<dbReference type="InterPro" id="IPR021255">
    <property type="entry name" value="DUF2807"/>
</dbReference>
<evidence type="ECO:0000256" key="1">
    <source>
        <dbReference type="SAM" id="SignalP"/>
    </source>
</evidence>
<dbReference type="AlphaFoldDB" id="A0A1T4QRW5"/>
<gene>
    <name evidence="3" type="ORF">SAMN04488132_10948</name>
</gene>
<feature type="chain" id="PRO_5012639909" evidence="1">
    <location>
        <begin position="23"/>
        <end position="245"/>
    </location>
</feature>
<evidence type="ECO:0000259" key="2">
    <source>
        <dbReference type="Pfam" id="PF10988"/>
    </source>
</evidence>
<evidence type="ECO:0000313" key="3">
    <source>
        <dbReference type="EMBL" id="SKA06231.1"/>
    </source>
</evidence>
<keyword evidence="1" id="KW-0732">Signal</keyword>
<dbReference type="Pfam" id="PF10988">
    <property type="entry name" value="DUF2807"/>
    <property type="match status" value="1"/>
</dbReference>
<protein>
    <submittedName>
        <fullName evidence="3">Putative auto-transporter adhesin, head GIN domain</fullName>
    </submittedName>
</protein>
<dbReference type="Gene3D" id="2.160.20.120">
    <property type="match status" value="1"/>
</dbReference>
<feature type="signal peptide" evidence="1">
    <location>
        <begin position="1"/>
        <end position="22"/>
    </location>
</feature>
<proteinExistence type="predicted"/>
<keyword evidence="4" id="KW-1185">Reference proteome</keyword>
<dbReference type="RefSeq" id="WP_176113022.1">
    <property type="nucleotide sequence ID" value="NZ_FUWH01000009.1"/>
</dbReference>
<feature type="domain" description="Putative auto-transporter adhesin head GIN" evidence="2">
    <location>
        <begin position="42"/>
        <end position="226"/>
    </location>
</feature>
<evidence type="ECO:0000313" key="4">
    <source>
        <dbReference type="Proteomes" id="UP000190888"/>
    </source>
</evidence>
<reference evidence="3 4" key="1">
    <citation type="submission" date="2017-02" db="EMBL/GenBank/DDBJ databases">
        <authorList>
            <person name="Peterson S.W."/>
        </authorList>
    </citation>
    <scope>NUCLEOTIDE SEQUENCE [LARGE SCALE GENOMIC DNA]</scope>
    <source>
        <strain evidence="3 4">DSM 22335</strain>
    </source>
</reference>
<dbReference type="Proteomes" id="UP000190888">
    <property type="component" value="Unassembled WGS sequence"/>
</dbReference>
<sequence length="245" mass="26174">MKKILLAFLVIVTGAVSETVHAQNEKNLVYDANAQVRSVGSFTGIEVSGAIDLYLSQGGEDAVAVSASSDEIMNRIRTEVRGSVLHIYFDAKGLNWKSWGNHKMKAYVTFRKIDRVEASGACNVKFTEKVKLDELWLEMSGASDLTGEVITSKLRLDASGASKMSLAGTAEKTNINASGASEIKAYDLKIDYCKLDASGASGIRITVNKELSASASGGSSIYYKGTGLIRDISASGGATVKRRDD</sequence>
<accession>A0A1T4QRW5</accession>
<organism evidence="3 4">
    <name type="scientific">Sediminibacterium ginsengisoli</name>
    <dbReference type="NCBI Taxonomy" id="413434"/>
    <lineage>
        <taxon>Bacteria</taxon>
        <taxon>Pseudomonadati</taxon>
        <taxon>Bacteroidota</taxon>
        <taxon>Chitinophagia</taxon>
        <taxon>Chitinophagales</taxon>
        <taxon>Chitinophagaceae</taxon>
        <taxon>Sediminibacterium</taxon>
    </lineage>
</organism>
<dbReference type="STRING" id="413434.SAMN04488132_10948"/>
<name>A0A1T4QRW5_9BACT</name>
<dbReference type="EMBL" id="FUWH01000009">
    <property type="protein sequence ID" value="SKA06231.1"/>
    <property type="molecule type" value="Genomic_DNA"/>
</dbReference>